<dbReference type="InterPro" id="IPR036005">
    <property type="entry name" value="Creatinase/aminopeptidase-like"/>
</dbReference>
<dbReference type="PANTHER" id="PTHR46112:SF3">
    <property type="entry name" value="AMINOPEPTIDASE YPDF"/>
    <property type="match status" value="1"/>
</dbReference>
<evidence type="ECO:0000256" key="2">
    <source>
        <dbReference type="ARBA" id="ARBA00022801"/>
    </source>
</evidence>
<dbReference type="KEGG" id="msyr:CXP39_01635"/>
<dbReference type="CDD" id="cd01092">
    <property type="entry name" value="APP-like"/>
    <property type="match status" value="1"/>
</dbReference>
<dbReference type="GO" id="GO:0004177">
    <property type="term" value="F:aminopeptidase activity"/>
    <property type="evidence" value="ECO:0007669"/>
    <property type="project" value="UniProtKB-KW"/>
</dbReference>
<reference evidence="5 6" key="1">
    <citation type="submission" date="2017-12" db="EMBL/GenBank/DDBJ databases">
        <title>Mesoplasma syrphidae YJS, Complete Genome.</title>
        <authorList>
            <person name="Knight T.F."/>
            <person name="Citino T."/>
            <person name="Rubinstein R."/>
            <person name="Neuschaefer Z."/>
        </authorList>
    </citation>
    <scope>NUCLEOTIDE SEQUENCE [LARGE SCALE GENOMIC DNA]</scope>
    <source>
        <strain evidence="5 6">YJS</strain>
    </source>
</reference>
<dbReference type="PRINTS" id="PR00599">
    <property type="entry name" value="MAPEPTIDASE"/>
</dbReference>
<name>A0A2K9BN74_9MOLU</name>
<dbReference type="Gene3D" id="3.40.350.10">
    <property type="entry name" value="Creatinase/prolidase N-terminal domain"/>
    <property type="match status" value="1"/>
</dbReference>
<evidence type="ECO:0000313" key="6">
    <source>
        <dbReference type="Proteomes" id="UP000233419"/>
    </source>
</evidence>
<dbReference type="RefSeq" id="WP_027048149.1">
    <property type="nucleotide sequence ID" value="NZ_CP025257.1"/>
</dbReference>
<dbReference type="InterPro" id="IPR000587">
    <property type="entry name" value="Creatinase_N"/>
</dbReference>
<keyword evidence="2" id="KW-0378">Hydrolase</keyword>
<evidence type="ECO:0000259" key="3">
    <source>
        <dbReference type="Pfam" id="PF00557"/>
    </source>
</evidence>
<sequence length="357" mass="40204">MTKYEKIIKLLDSKQTDAVILYAPENRYWYSRFHSSMGYLIVTRKGSYLFLDGRYITAAKNKKDLQNVDHIIHFGKNVWAEMLKILEQDQVSTLGFESDWVMYKQYLGFKNNFANQTLVPIDCSSLRMEKELWEITQIKTACDITNTVFQEVLQFVKPGMTELELARFVSDRFFANGADKLSFDTIVASGVNGSMPHAVPTDKKLAIGELVTLDMGCFYNGYCSDQTRTFGIGEITDPKLLDIYKTVYEAQSLGISLVKAKQNAGDIHREVANFIAQAGYEGYFDHGLGHGIGVEIHEEPYENGVSQTILEANMTITVEPGIYIPGVGGVRIEDDLLVTSDGYEMLTTSPRELIIVK</sequence>
<dbReference type="EMBL" id="CP025257">
    <property type="protein sequence ID" value="AUF83493.1"/>
    <property type="molecule type" value="Genomic_DNA"/>
</dbReference>
<dbReference type="SUPFAM" id="SSF55920">
    <property type="entry name" value="Creatinase/aminopeptidase"/>
    <property type="match status" value="1"/>
</dbReference>
<dbReference type="InterPro" id="IPR029149">
    <property type="entry name" value="Creatin/AminoP/Spt16_N"/>
</dbReference>
<keyword evidence="1" id="KW-0479">Metal-binding</keyword>
<dbReference type="PROSITE" id="PS00491">
    <property type="entry name" value="PROLINE_PEPTIDASE"/>
    <property type="match status" value="1"/>
</dbReference>
<dbReference type="GO" id="GO:0008235">
    <property type="term" value="F:metalloexopeptidase activity"/>
    <property type="evidence" value="ECO:0007669"/>
    <property type="project" value="UniProtKB-ARBA"/>
</dbReference>
<organism evidence="5 6">
    <name type="scientific">Mesoplasma syrphidae</name>
    <dbReference type="NCBI Taxonomy" id="225999"/>
    <lineage>
        <taxon>Bacteria</taxon>
        <taxon>Bacillati</taxon>
        <taxon>Mycoplasmatota</taxon>
        <taxon>Mollicutes</taxon>
        <taxon>Entomoplasmatales</taxon>
        <taxon>Entomoplasmataceae</taxon>
        <taxon>Mesoplasma</taxon>
    </lineage>
</organism>
<gene>
    <name evidence="5" type="ORF">CXP39_01635</name>
</gene>
<evidence type="ECO:0000256" key="1">
    <source>
        <dbReference type="ARBA" id="ARBA00022723"/>
    </source>
</evidence>
<keyword evidence="6" id="KW-1185">Reference proteome</keyword>
<dbReference type="InterPro" id="IPR001131">
    <property type="entry name" value="Peptidase_M24B_aminopep-P_CS"/>
</dbReference>
<dbReference type="Gene3D" id="3.90.230.10">
    <property type="entry name" value="Creatinase/methionine aminopeptidase superfamily"/>
    <property type="match status" value="1"/>
</dbReference>
<keyword evidence="5" id="KW-0031">Aminopeptidase</keyword>
<proteinExistence type="predicted"/>
<evidence type="ECO:0000313" key="5">
    <source>
        <dbReference type="EMBL" id="AUF83493.1"/>
    </source>
</evidence>
<dbReference type="Pfam" id="PF01321">
    <property type="entry name" value="Creatinase_N"/>
    <property type="match status" value="1"/>
</dbReference>
<dbReference type="InterPro" id="IPR001714">
    <property type="entry name" value="Pept_M24_MAP"/>
</dbReference>
<feature type="domain" description="Peptidase M24" evidence="3">
    <location>
        <begin position="137"/>
        <end position="339"/>
    </location>
</feature>
<dbReference type="InterPro" id="IPR050659">
    <property type="entry name" value="Peptidase_M24B"/>
</dbReference>
<dbReference type="PANTHER" id="PTHR46112">
    <property type="entry name" value="AMINOPEPTIDASE"/>
    <property type="match status" value="1"/>
</dbReference>
<dbReference type="GO" id="GO:0046872">
    <property type="term" value="F:metal ion binding"/>
    <property type="evidence" value="ECO:0007669"/>
    <property type="project" value="UniProtKB-KW"/>
</dbReference>
<evidence type="ECO:0000259" key="4">
    <source>
        <dbReference type="Pfam" id="PF01321"/>
    </source>
</evidence>
<dbReference type="AlphaFoldDB" id="A0A2K9BN74"/>
<dbReference type="Proteomes" id="UP000233419">
    <property type="component" value="Chromosome"/>
</dbReference>
<dbReference type="OrthoDB" id="9806388at2"/>
<dbReference type="InterPro" id="IPR000994">
    <property type="entry name" value="Pept_M24"/>
</dbReference>
<accession>A0A2K9BN74</accession>
<keyword evidence="5" id="KW-0645">Protease</keyword>
<feature type="domain" description="Creatinase N-terminal" evidence="4">
    <location>
        <begin position="5"/>
        <end position="122"/>
    </location>
</feature>
<dbReference type="Pfam" id="PF00557">
    <property type="entry name" value="Peptidase_M24"/>
    <property type="match status" value="1"/>
</dbReference>
<protein>
    <submittedName>
        <fullName evidence="5">Aminopeptidase P family protein</fullName>
    </submittedName>
</protein>
<dbReference type="SUPFAM" id="SSF53092">
    <property type="entry name" value="Creatinase/prolidase N-terminal domain"/>
    <property type="match status" value="1"/>
</dbReference>